<evidence type="ECO:0000313" key="8">
    <source>
        <dbReference type="EMBL" id="RXH78494.1"/>
    </source>
</evidence>
<keyword evidence="6" id="KW-0812">Transmembrane</keyword>
<evidence type="ECO:0000256" key="1">
    <source>
        <dbReference type="ARBA" id="ARBA00004123"/>
    </source>
</evidence>
<dbReference type="GO" id="GO:0005634">
    <property type="term" value="C:nucleus"/>
    <property type="evidence" value="ECO:0007669"/>
    <property type="project" value="UniProtKB-SubCell"/>
</dbReference>
<dbReference type="InterPro" id="IPR002100">
    <property type="entry name" value="TF_MADSbox"/>
</dbReference>
<evidence type="ECO:0000256" key="6">
    <source>
        <dbReference type="SAM" id="Phobius"/>
    </source>
</evidence>
<accession>A0A498I8I8</accession>
<evidence type="ECO:0000259" key="7">
    <source>
        <dbReference type="PROSITE" id="PS50066"/>
    </source>
</evidence>
<dbReference type="Proteomes" id="UP000290289">
    <property type="component" value="Chromosome 13"/>
</dbReference>
<proteinExistence type="predicted"/>
<dbReference type="InterPro" id="IPR036879">
    <property type="entry name" value="TF_MADSbox_sf"/>
</dbReference>
<evidence type="ECO:0000256" key="5">
    <source>
        <dbReference type="ARBA" id="ARBA00023242"/>
    </source>
</evidence>
<dbReference type="STRING" id="3750.A0A498I8I8"/>
<dbReference type="SMART" id="SM00432">
    <property type="entry name" value="MADS"/>
    <property type="match status" value="1"/>
</dbReference>
<feature type="domain" description="MADS-box" evidence="7">
    <location>
        <begin position="80"/>
        <end position="140"/>
    </location>
</feature>
<sequence length="223" mass="24574">MVIPGHGFGARLLLFASSVDSDPNPAADTNPAAGFLYRILSASTSGAAGFSLGLFFFPIIFQKKKISESGRKRKVQRETWAKVKLSLKRIENKSNRQVIFSKKRNGLLKKAFELSVLCDAKAVLIIFPGRGKLYDFSSRLRMSIPPPRSPSTTSPITAHLTLLPLGFWMRWGFTRTSCRKLFKGQKLLCRGTQPAGGSFDLGLVQTCCDLGLVQTCLPSRSFV</sequence>
<gene>
    <name evidence="8" type="ORF">DVH24_002012</name>
</gene>
<feature type="transmembrane region" description="Helical" evidence="6">
    <location>
        <begin position="37"/>
        <end position="61"/>
    </location>
</feature>
<reference evidence="8 9" key="1">
    <citation type="submission" date="2018-10" db="EMBL/GenBank/DDBJ databases">
        <title>A high-quality apple genome assembly.</title>
        <authorList>
            <person name="Hu J."/>
        </authorList>
    </citation>
    <scope>NUCLEOTIDE SEQUENCE [LARGE SCALE GENOMIC DNA]</scope>
    <source>
        <strain evidence="9">cv. HFTH1</strain>
        <tissue evidence="8">Young leaf</tissue>
    </source>
</reference>
<dbReference type="PROSITE" id="PS50066">
    <property type="entry name" value="MADS_BOX_2"/>
    <property type="match status" value="1"/>
</dbReference>
<keyword evidence="6" id="KW-1133">Transmembrane helix</keyword>
<dbReference type="GO" id="GO:0003677">
    <property type="term" value="F:DNA binding"/>
    <property type="evidence" value="ECO:0007669"/>
    <property type="project" value="UniProtKB-KW"/>
</dbReference>
<evidence type="ECO:0000256" key="3">
    <source>
        <dbReference type="ARBA" id="ARBA00023125"/>
    </source>
</evidence>
<keyword evidence="3" id="KW-0238">DNA-binding</keyword>
<keyword evidence="6" id="KW-0472">Membrane</keyword>
<dbReference type="GO" id="GO:0046983">
    <property type="term" value="F:protein dimerization activity"/>
    <property type="evidence" value="ECO:0007669"/>
    <property type="project" value="InterPro"/>
</dbReference>
<dbReference type="SUPFAM" id="SSF55455">
    <property type="entry name" value="SRF-like"/>
    <property type="match status" value="1"/>
</dbReference>
<dbReference type="Gene3D" id="3.40.1810.10">
    <property type="entry name" value="Transcription factor, MADS-box"/>
    <property type="match status" value="1"/>
</dbReference>
<evidence type="ECO:0000256" key="4">
    <source>
        <dbReference type="ARBA" id="ARBA00023163"/>
    </source>
</evidence>
<dbReference type="EMBL" id="RDQH01000339">
    <property type="protein sequence ID" value="RXH78494.1"/>
    <property type="molecule type" value="Genomic_DNA"/>
</dbReference>
<keyword evidence="4" id="KW-0804">Transcription</keyword>
<dbReference type="InterPro" id="IPR050142">
    <property type="entry name" value="MADS-box/MEF2_TF"/>
</dbReference>
<keyword evidence="9" id="KW-1185">Reference proteome</keyword>
<comment type="caution">
    <text evidence="8">The sequence shown here is derived from an EMBL/GenBank/DDBJ whole genome shotgun (WGS) entry which is preliminary data.</text>
</comment>
<comment type="subcellular location">
    <subcellularLocation>
        <location evidence="1">Nucleus</location>
    </subcellularLocation>
</comment>
<protein>
    <recommendedName>
        <fullName evidence="7">MADS-box domain-containing protein</fullName>
    </recommendedName>
</protein>
<name>A0A498I8I8_MALDO</name>
<organism evidence="8 9">
    <name type="scientific">Malus domestica</name>
    <name type="common">Apple</name>
    <name type="synonym">Pyrus malus</name>
    <dbReference type="NCBI Taxonomy" id="3750"/>
    <lineage>
        <taxon>Eukaryota</taxon>
        <taxon>Viridiplantae</taxon>
        <taxon>Streptophyta</taxon>
        <taxon>Embryophyta</taxon>
        <taxon>Tracheophyta</taxon>
        <taxon>Spermatophyta</taxon>
        <taxon>Magnoliopsida</taxon>
        <taxon>eudicotyledons</taxon>
        <taxon>Gunneridae</taxon>
        <taxon>Pentapetalae</taxon>
        <taxon>rosids</taxon>
        <taxon>fabids</taxon>
        <taxon>Rosales</taxon>
        <taxon>Rosaceae</taxon>
        <taxon>Amygdaloideae</taxon>
        <taxon>Maleae</taxon>
        <taxon>Malus</taxon>
    </lineage>
</organism>
<dbReference type="AlphaFoldDB" id="A0A498I8I8"/>
<dbReference type="PRINTS" id="PR00404">
    <property type="entry name" value="MADSDOMAIN"/>
</dbReference>
<keyword evidence="5" id="KW-0539">Nucleus</keyword>
<dbReference type="PANTHER" id="PTHR48019">
    <property type="entry name" value="SERUM RESPONSE FACTOR HOMOLOG"/>
    <property type="match status" value="1"/>
</dbReference>
<dbReference type="Pfam" id="PF00319">
    <property type="entry name" value="SRF-TF"/>
    <property type="match status" value="1"/>
</dbReference>
<evidence type="ECO:0000313" key="9">
    <source>
        <dbReference type="Proteomes" id="UP000290289"/>
    </source>
</evidence>
<evidence type="ECO:0000256" key="2">
    <source>
        <dbReference type="ARBA" id="ARBA00023015"/>
    </source>
</evidence>
<keyword evidence="2" id="KW-0805">Transcription regulation</keyword>